<proteinExistence type="predicted"/>
<evidence type="ECO:0000313" key="2">
    <source>
        <dbReference type="EMBL" id="QBD79116.1"/>
    </source>
</evidence>
<keyword evidence="3" id="KW-1185">Reference proteome</keyword>
<evidence type="ECO:0000256" key="1">
    <source>
        <dbReference type="SAM" id="Phobius"/>
    </source>
</evidence>
<protein>
    <submittedName>
        <fullName evidence="2">Uncharacterized protein</fullName>
    </submittedName>
</protein>
<feature type="transmembrane region" description="Helical" evidence="1">
    <location>
        <begin position="38"/>
        <end position="62"/>
    </location>
</feature>
<name>A0A4P6JVW2_KTERU</name>
<gene>
    <name evidence="2" type="ORF">EPA93_25285</name>
</gene>
<reference evidence="2 3" key="1">
    <citation type="submission" date="2019-01" db="EMBL/GenBank/DDBJ databases">
        <title>Ktedonosporobacter rubrisoli SCAWS-G2.</title>
        <authorList>
            <person name="Huang Y."/>
            <person name="Yan B."/>
        </authorList>
    </citation>
    <scope>NUCLEOTIDE SEQUENCE [LARGE SCALE GENOMIC DNA]</scope>
    <source>
        <strain evidence="2 3">SCAWS-G2</strain>
    </source>
</reference>
<feature type="transmembrane region" description="Helical" evidence="1">
    <location>
        <begin position="6"/>
        <end position="26"/>
    </location>
</feature>
<organism evidence="2 3">
    <name type="scientific">Ktedonosporobacter rubrisoli</name>
    <dbReference type="NCBI Taxonomy" id="2509675"/>
    <lineage>
        <taxon>Bacteria</taxon>
        <taxon>Bacillati</taxon>
        <taxon>Chloroflexota</taxon>
        <taxon>Ktedonobacteria</taxon>
        <taxon>Ktedonobacterales</taxon>
        <taxon>Ktedonosporobacteraceae</taxon>
        <taxon>Ktedonosporobacter</taxon>
    </lineage>
</organism>
<dbReference type="KEGG" id="kbs:EPA93_25285"/>
<keyword evidence="1" id="KW-0812">Transmembrane</keyword>
<keyword evidence="1" id="KW-0472">Membrane</keyword>
<dbReference type="AlphaFoldDB" id="A0A4P6JVW2"/>
<keyword evidence="1" id="KW-1133">Transmembrane helix</keyword>
<dbReference type="Proteomes" id="UP000290365">
    <property type="component" value="Chromosome"/>
</dbReference>
<evidence type="ECO:0000313" key="3">
    <source>
        <dbReference type="Proteomes" id="UP000290365"/>
    </source>
</evidence>
<sequence length="72" mass="7751">MVGPEQSLLVVGSMLVISLWALIACIRNPVLPWYAKLIWAALIIVSCTIPLGAVAYGIYWLYLKGKTTSSGG</sequence>
<dbReference type="EMBL" id="CP035758">
    <property type="protein sequence ID" value="QBD79116.1"/>
    <property type="molecule type" value="Genomic_DNA"/>
</dbReference>
<accession>A0A4P6JVW2</accession>
<dbReference type="RefSeq" id="WP_129890169.1">
    <property type="nucleotide sequence ID" value="NZ_CP035758.1"/>
</dbReference>